<sequence>MTRTHGFFTSDYWEDPLAIGDRERERAAISQGTLPDGLPVWVISRYAEARRALDDVRLSKDSATLVEAIGRQLKQAGYGDRRPSGMFELPHALFSDPPRHTRLRRLLLAGFTSSRVAALKPRFEEMTASLVAGLPHDAPVDLISRFAVPLPLAVICELLGVPVDDRDALRPLVDAMNVNDPEEAPKASDELVEYFSRLIAHKRRRPGDDLVSDLIHVADDQSDQLAEDELLGTLFLLLNAGHDTSANLIGNALRVLLQDRRSRWRLVREHPEIIPNVVEETLRYDCPVRMATHRVVVEPVEYGGTTLLPGEIVLISLLSANRDPRRYEHAGTFDPRREDLKHLGFGVGLHRCLGATLGRMEAEVALGVLARAFPHAELADRPLRRRCSPIMNGWEDLFAHLGGRSAGDAGGITAGRGVSSAC</sequence>
<reference evidence="3 4" key="1">
    <citation type="submission" date="2024-05" db="EMBL/GenBank/DDBJ databases">
        <authorList>
            <person name="Zhao H."/>
            <person name="Xu Y."/>
            <person name="Lin S."/>
            <person name="Spain J.C."/>
            <person name="Zhou N.-Y."/>
        </authorList>
    </citation>
    <scope>NUCLEOTIDE SEQUENCE [LARGE SCALE GENOMIC DNA]</scope>
    <source>
        <strain evidence="3 4">NEAU-NG30</strain>
    </source>
</reference>
<dbReference type="InterPro" id="IPR001128">
    <property type="entry name" value="Cyt_P450"/>
</dbReference>
<gene>
    <name evidence="3" type="ORF">ABJI51_16795</name>
</gene>
<dbReference type="Gene3D" id="1.10.630.10">
    <property type="entry name" value="Cytochrome P450"/>
    <property type="match status" value="1"/>
</dbReference>
<dbReference type="PANTHER" id="PTHR46696">
    <property type="entry name" value="P450, PUTATIVE (EUROFUNG)-RELATED"/>
    <property type="match status" value="1"/>
</dbReference>
<organism evidence="3 4">
    <name type="scientific">Amycolatopsis melonis</name>
    <dbReference type="NCBI Taxonomy" id="3156488"/>
    <lineage>
        <taxon>Bacteria</taxon>
        <taxon>Bacillati</taxon>
        <taxon>Actinomycetota</taxon>
        <taxon>Actinomycetes</taxon>
        <taxon>Pseudonocardiales</taxon>
        <taxon>Pseudonocardiaceae</taxon>
        <taxon>Amycolatopsis</taxon>
    </lineage>
</organism>
<dbReference type="Proteomes" id="UP001440984">
    <property type="component" value="Unassembled WGS sequence"/>
</dbReference>
<keyword evidence="2" id="KW-0503">Monooxygenase</keyword>
<dbReference type="PROSITE" id="PS00086">
    <property type="entry name" value="CYTOCHROME_P450"/>
    <property type="match status" value="1"/>
</dbReference>
<dbReference type="Pfam" id="PF00067">
    <property type="entry name" value="p450"/>
    <property type="match status" value="1"/>
</dbReference>
<dbReference type="RefSeq" id="WP_348951807.1">
    <property type="nucleotide sequence ID" value="NZ_JBDZYD010000005.1"/>
</dbReference>
<comment type="similarity">
    <text evidence="1 2">Belongs to the cytochrome P450 family.</text>
</comment>
<dbReference type="InterPro" id="IPR017972">
    <property type="entry name" value="Cyt_P450_CS"/>
</dbReference>
<dbReference type="SUPFAM" id="SSF48264">
    <property type="entry name" value="Cytochrome P450"/>
    <property type="match status" value="1"/>
</dbReference>
<keyword evidence="2" id="KW-0560">Oxidoreductase</keyword>
<name>A0ABV0LEL2_9PSEU</name>
<evidence type="ECO:0000313" key="3">
    <source>
        <dbReference type="EMBL" id="MEQ0560746.1"/>
    </source>
</evidence>
<protein>
    <submittedName>
        <fullName evidence="3">Cytochrome P450</fullName>
    </submittedName>
</protein>
<proteinExistence type="inferred from homology"/>
<dbReference type="EMBL" id="JBDZYD010000005">
    <property type="protein sequence ID" value="MEQ0560746.1"/>
    <property type="molecule type" value="Genomic_DNA"/>
</dbReference>
<keyword evidence="4" id="KW-1185">Reference proteome</keyword>
<evidence type="ECO:0000256" key="1">
    <source>
        <dbReference type="ARBA" id="ARBA00010617"/>
    </source>
</evidence>
<keyword evidence="2" id="KW-0408">Iron</keyword>
<dbReference type="InterPro" id="IPR036396">
    <property type="entry name" value="Cyt_P450_sf"/>
</dbReference>
<keyword evidence="2" id="KW-0479">Metal-binding</keyword>
<evidence type="ECO:0000313" key="4">
    <source>
        <dbReference type="Proteomes" id="UP001440984"/>
    </source>
</evidence>
<dbReference type="PANTHER" id="PTHR46696:SF1">
    <property type="entry name" value="CYTOCHROME P450 YJIB-RELATED"/>
    <property type="match status" value="1"/>
</dbReference>
<evidence type="ECO:0000256" key="2">
    <source>
        <dbReference type="RuleBase" id="RU000461"/>
    </source>
</evidence>
<comment type="caution">
    <text evidence="3">The sequence shown here is derived from an EMBL/GenBank/DDBJ whole genome shotgun (WGS) entry which is preliminary data.</text>
</comment>
<keyword evidence="2" id="KW-0349">Heme</keyword>
<dbReference type="InterPro" id="IPR002397">
    <property type="entry name" value="Cyt_P450_B"/>
</dbReference>
<dbReference type="PRINTS" id="PR00359">
    <property type="entry name" value="BP450"/>
</dbReference>
<accession>A0ABV0LEL2</accession>